<dbReference type="GO" id="GO:0050832">
    <property type="term" value="P:defense response to fungus"/>
    <property type="evidence" value="ECO:0007669"/>
    <property type="project" value="InterPro"/>
</dbReference>
<feature type="region of interest" description="Disordered" evidence="3">
    <location>
        <begin position="260"/>
        <end position="341"/>
    </location>
</feature>
<dbReference type="InterPro" id="IPR036142">
    <property type="entry name" value="ENT_dom-like_sf"/>
</dbReference>
<feature type="compositionally biased region" description="Basic and acidic residues" evidence="3">
    <location>
        <begin position="90"/>
        <end position="100"/>
    </location>
</feature>
<dbReference type="PANTHER" id="PTHR33432">
    <property type="entry name" value="PROTEIN EMSY-LIKE 4"/>
    <property type="match status" value="1"/>
</dbReference>
<comment type="caution">
    <text evidence="5">The sequence shown here is derived from an EMBL/GenBank/DDBJ whole genome shotgun (WGS) entry which is preliminary data.</text>
</comment>
<feature type="domain" description="ENT" evidence="4">
    <location>
        <begin position="25"/>
        <end position="115"/>
    </location>
</feature>
<keyword evidence="2" id="KW-0539">Nucleus</keyword>
<dbReference type="EMBL" id="JABFUD020000012">
    <property type="protein sequence ID" value="KAI5073018.1"/>
    <property type="molecule type" value="Genomic_DNA"/>
</dbReference>
<dbReference type="Gene3D" id="2.30.30.140">
    <property type="match status" value="1"/>
</dbReference>
<dbReference type="AlphaFoldDB" id="A0A9D4US11"/>
<dbReference type="Pfam" id="PF03735">
    <property type="entry name" value="ENT"/>
    <property type="match status" value="1"/>
</dbReference>
<accession>A0A9D4US11</accession>
<evidence type="ECO:0000313" key="6">
    <source>
        <dbReference type="Proteomes" id="UP000886520"/>
    </source>
</evidence>
<feature type="compositionally biased region" description="Basic and acidic residues" evidence="3">
    <location>
        <begin position="406"/>
        <end position="426"/>
    </location>
</feature>
<evidence type="ECO:0000313" key="5">
    <source>
        <dbReference type="EMBL" id="KAI5073018.1"/>
    </source>
</evidence>
<dbReference type="InterPro" id="IPR033485">
    <property type="entry name" value="EMSY-LIKE_plant"/>
</dbReference>
<protein>
    <recommendedName>
        <fullName evidence="4">ENT domain-containing protein</fullName>
    </recommendedName>
</protein>
<feature type="region of interest" description="Disordered" evidence="3">
    <location>
        <begin position="80"/>
        <end position="186"/>
    </location>
</feature>
<dbReference type="PANTHER" id="PTHR33432:SF22">
    <property type="entry name" value="OS10G0436850 PROTEIN"/>
    <property type="match status" value="1"/>
</dbReference>
<dbReference type="PROSITE" id="PS51138">
    <property type="entry name" value="ENT"/>
    <property type="match status" value="1"/>
</dbReference>
<reference evidence="5" key="1">
    <citation type="submission" date="2021-01" db="EMBL/GenBank/DDBJ databases">
        <title>Adiantum capillus-veneris genome.</title>
        <authorList>
            <person name="Fang Y."/>
            <person name="Liao Q."/>
        </authorList>
    </citation>
    <scope>NUCLEOTIDE SEQUENCE</scope>
    <source>
        <strain evidence="5">H3</strain>
        <tissue evidence="5">Leaf</tissue>
    </source>
</reference>
<evidence type="ECO:0000256" key="2">
    <source>
        <dbReference type="ARBA" id="ARBA00023242"/>
    </source>
</evidence>
<evidence type="ECO:0000259" key="4">
    <source>
        <dbReference type="PROSITE" id="PS51138"/>
    </source>
</evidence>
<dbReference type="Proteomes" id="UP000886520">
    <property type="component" value="Chromosome 12"/>
</dbReference>
<name>A0A9D4US11_ADICA</name>
<feature type="compositionally biased region" description="Pro residues" evidence="3">
    <location>
        <begin position="128"/>
        <end position="145"/>
    </location>
</feature>
<proteinExistence type="predicted"/>
<feature type="compositionally biased region" description="Basic and acidic residues" evidence="3">
    <location>
        <begin position="455"/>
        <end position="464"/>
    </location>
</feature>
<dbReference type="SMART" id="SM01191">
    <property type="entry name" value="ENT"/>
    <property type="match status" value="1"/>
</dbReference>
<dbReference type="SUPFAM" id="SSF158639">
    <property type="entry name" value="ENT-like"/>
    <property type="match status" value="1"/>
</dbReference>
<dbReference type="InterPro" id="IPR005491">
    <property type="entry name" value="ENT_dom"/>
</dbReference>
<dbReference type="SUPFAM" id="SSF63748">
    <property type="entry name" value="Tudor/PWWP/MBT"/>
    <property type="match status" value="1"/>
</dbReference>
<dbReference type="CDD" id="cd20404">
    <property type="entry name" value="Tudor_Agenet_AtEML-like"/>
    <property type="match status" value="1"/>
</dbReference>
<sequence length="464" mass="50858">MFRGGRATGNGRIMSGSGHYGRSGPDQQLRKLEKEAYVAVLRAFTSQSEVITWRKEQLLVTLRQELRISDEQHLEVLRGMDSNAAPQQFRDQRLSEEEHGGSMYAPNVDMVAASRKKPKTSHSLQANLPPPPMKSAFPSPPPPAPVTSHAKRAPPAGGSRSKKSKGGRQHANASSSKPLPFGGMPPGEGLISGINPWVGKRVKIRWPEDNVFYEAVISDWDPEKDLHALVYEMNTEQETWEWVDLKELSSNDLQTIDGPLVNVTGKNPPSNFGVGGRGTTGRGSKKGAGRNNLMSSYGGWGRPSSKGPSNSLERSTPGIPARNWKTSNAENGLDSKGLKQLQVPSLEALVKQVDRIAEEDDLAKIESIKRAAKEHEDMLRKALAEVGESSEEGESDEENVPFSHTHSVERERERRSRQDSRDQHGYDDEDDTAGDRDEGSDGEPMAAHGGVASDADDHHDGDDW</sequence>
<feature type="compositionally biased region" description="Acidic residues" evidence="3">
    <location>
        <begin position="388"/>
        <end position="399"/>
    </location>
</feature>
<keyword evidence="6" id="KW-1185">Reference proteome</keyword>
<feature type="region of interest" description="Disordered" evidence="3">
    <location>
        <begin position="1"/>
        <end position="26"/>
    </location>
</feature>
<gene>
    <name evidence="5" type="ORF">GOP47_0013124</name>
</gene>
<dbReference type="Gene3D" id="1.10.1240.40">
    <property type="entry name" value="ENT domain"/>
    <property type="match status" value="1"/>
</dbReference>
<feature type="region of interest" description="Disordered" evidence="3">
    <location>
        <begin position="372"/>
        <end position="464"/>
    </location>
</feature>
<dbReference type="GO" id="GO:0005634">
    <property type="term" value="C:nucleus"/>
    <property type="evidence" value="ECO:0007669"/>
    <property type="project" value="UniProtKB-SubCell"/>
</dbReference>
<evidence type="ECO:0000256" key="3">
    <source>
        <dbReference type="SAM" id="MobiDB-lite"/>
    </source>
</evidence>
<feature type="compositionally biased region" description="Basic and acidic residues" evidence="3">
    <location>
        <begin position="372"/>
        <end position="383"/>
    </location>
</feature>
<dbReference type="OrthoDB" id="1737049at2759"/>
<comment type="subcellular location">
    <subcellularLocation>
        <location evidence="1">Nucleus</location>
    </subcellularLocation>
</comment>
<organism evidence="5 6">
    <name type="scientific">Adiantum capillus-veneris</name>
    <name type="common">Maidenhair fern</name>
    <dbReference type="NCBI Taxonomy" id="13818"/>
    <lineage>
        <taxon>Eukaryota</taxon>
        <taxon>Viridiplantae</taxon>
        <taxon>Streptophyta</taxon>
        <taxon>Embryophyta</taxon>
        <taxon>Tracheophyta</taxon>
        <taxon>Polypodiopsida</taxon>
        <taxon>Polypodiidae</taxon>
        <taxon>Polypodiales</taxon>
        <taxon>Pteridineae</taxon>
        <taxon>Pteridaceae</taxon>
        <taxon>Vittarioideae</taxon>
        <taxon>Adiantum</taxon>
    </lineage>
</organism>
<evidence type="ECO:0000256" key="1">
    <source>
        <dbReference type="ARBA" id="ARBA00004123"/>
    </source>
</evidence>